<dbReference type="GO" id="GO:0005737">
    <property type="term" value="C:cytoplasm"/>
    <property type="evidence" value="ECO:0007669"/>
    <property type="project" value="UniProtKB-SubCell"/>
</dbReference>
<sequence>MYREAYSIHANGILAFSVIKRSEVAKSNGGSEGGRARPRREEIEFWSSYRVSVFLARSPFYLRFANVAFSVEFDTANPNSDKIPYVEYGDYVAFNNENGGVIESLKEDEIVDIDMKLTKDTFPEWLSTKAMVNSWLSDQSNQIYFADLLWPFGKILHRRQTRAVKQLLGITRDNVEEREAEICRKASLAFEALAMKLNNQTFLFRNSFQPHLPLGEGPSDMVQSPSQNRGRRKRKRRRLSEEEGDISWRPSWSQSSSSCHSRVVPTALNWRLTTMLKMGWTSKAEPRHVPHLVICGSCYQWDPNPSSSCIYVYTSLSTEYNNLDQRKDRTSSPCTLTSQTAKCQNHLQSGSTCAQIHQQSGIARLPRSQALLREPCPLRATRSLQAVRLRPTATVSLDLDRLFSPMNNANAAKPMANKRKKQNETEEPPSTTIRVSGGTRSTRGGWEGEDGRAPRVDPRGYRGQHSTAKGIRTPNHERPKAINGKFGKIALDSLRPGAFTDVSGRGGPLFLTFERLFPSLNLLKFIYNKQAKACGGVLSSFDASRGGDTPLRLPSKQRRAPKILCAPLADAAVDDAEAFLVRFPVHDSAAGRLLPSRPPGFSRPRNQLCFGEWENALFRRSLSLWIARLRITYSVNRTTEFGYFSEEKPSESITCSFLESPMNELSCNHWILKSLKNCKHVKEIILREGFVFFSVRMATESPMRIVGGGETGKWPPTRDATRLASSSNSVATQDLGSLLRGNRFHGNGKDSIPSRSGSAPPSMEGSFSAIRNLIDQQHSTFEGSLANLSSAIENSETEEQLRADPAYLAYYSAHVNLNPRLPPPLVSREKRHLAHHASGLGDNWRLTSFDDSTSGSMFMPRAALSTHKEEPEEEKSPRLASDEWTGKGSGFLSGQYTTSSAARHKSLVDLIQEDFPRTPSPIFCQSRSASHTAAESVGDQDVLVNHLHESSVGATNAETHTTMLGLGSGSPSLGSQGETSSIDVPVDDEELISGVAVSDININAIESKMEGFTISNLPKSDALRGQQEQQPHRGNLPRHQFHLQQSVSQTHGTHSHIANTQGIHRSYNGMDHSSHAHSKLTSVETQPVLHTSGMSPPLYATTATAYMTGSPFYPNLQPSNVFAPQYGIGGYALNAPLLPPLFAGYPQGAIPMAFDNSAGPSFNPRTVGMSMGSGIAPGMDMQHLYKFYGQLGLALPPTFTDPLYMNYFHHPSDDAYSVSGQYDTLTPRGGFVGTQDAFLSQKASTSAFTADQKSHYPRSGALNIQGPRKVGLTSPNSYGSPPGMGVLMQYPTSPLTSPGSPVIGANHAGRKTENFRFPVSSSRNVGAYGWQGHKEIEKLDDQKSYSFLEELKSSKARRFDLSDIAGRIVEFSADQHGSRFIQQKLETCTAEEKASVFEEVLPHAPTLMTDVFGNYVIQKFFEHGSPEQRKQLADQLTGRILPLSLQMYGCRVIQKALEVIELDQKTQLVFELDGHILRCVRDQNGNHVIQKCIECVPTDKIGFIISAFRGQVATLSTHPYGCRVIQRVLEHCTDEQQTQCIVDEILQSASSLAQDQYGNYVTQHVLERGKPLERSQIISKLAGQVVQMSQHKFASNVIEKCLEHGDASERELLIEEIVGQTEGNDNLLIMMKDQFANYVVQKILDTCTDKQREVLLNRIRIHLHALKKYTYGKHIVARVEQLAGEEILASES</sequence>
<evidence type="ECO:0000256" key="1">
    <source>
        <dbReference type="ARBA" id="ARBA00004496"/>
    </source>
</evidence>
<feature type="region of interest" description="Disordered" evidence="8">
    <location>
        <begin position="865"/>
        <end position="886"/>
    </location>
</feature>
<dbReference type="PROSITE" id="PS50303">
    <property type="entry name" value="PUM_HD"/>
    <property type="match status" value="1"/>
</dbReference>
<dbReference type="Pfam" id="PF07990">
    <property type="entry name" value="NABP"/>
    <property type="match status" value="1"/>
</dbReference>
<gene>
    <name evidence="10" type="ORF">H6P81_009239</name>
</gene>
<dbReference type="CDD" id="cd07920">
    <property type="entry name" value="Pumilio"/>
    <property type="match status" value="1"/>
</dbReference>
<proteinExistence type="predicted"/>
<dbReference type="Gene3D" id="1.25.10.10">
    <property type="entry name" value="Leucine-rich Repeat Variant"/>
    <property type="match status" value="1"/>
</dbReference>
<keyword evidence="2" id="KW-0963">Cytoplasm</keyword>
<keyword evidence="4" id="KW-0810">Translation regulation</keyword>
<comment type="subcellular location">
    <subcellularLocation>
        <location evidence="1">Cytoplasm</location>
    </subcellularLocation>
</comment>
<feature type="compositionally biased region" description="Basic residues" evidence="8">
    <location>
        <begin position="229"/>
        <end position="238"/>
    </location>
</feature>
<feature type="repeat" description="Pumilio" evidence="7">
    <location>
        <begin position="1544"/>
        <end position="1579"/>
    </location>
</feature>
<dbReference type="InterPro" id="IPR033133">
    <property type="entry name" value="PUM-HD"/>
</dbReference>
<feature type="region of interest" description="Disordered" evidence="8">
    <location>
        <begin position="408"/>
        <end position="481"/>
    </location>
</feature>
<feature type="repeat" description="Pumilio" evidence="7">
    <location>
        <begin position="1507"/>
        <end position="1543"/>
    </location>
</feature>
<feature type="compositionally biased region" description="Low complexity" evidence="8">
    <location>
        <begin position="430"/>
        <end position="444"/>
    </location>
</feature>
<feature type="repeat" description="Pumilio" evidence="7">
    <location>
        <begin position="1580"/>
        <end position="1615"/>
    </location>
</feature>
<comment type="caution">
    <text evidence="10">The sequence shown here is derived from an EMBL/GenBank/DDBJ whole genome shotgun (WGS) entry which is preliminary data.</text>
</comment>
<evidence type="ECO:0000256" key="8">
    <source>
        <dbReference type="SAM" id="MobiDB-lite"/>
    </source>
</evidence>
<dbReference type="InterPro" id="IPR016024">
    <property type="entry name" value="ARM-type_fold"/>
</dbReference>
<feature type="repeat" description="Pumilio" evidence="7">
    <location>
        <begin position="1363"/>
        <end position="1398"/>
    </location>
</feature>
<feature type="region of interest" description="Disordered" evidence="8">
    <location>
        <begin position="215"/>
        <end position="242"/>
    </location>
</feature>
<feature type="compositionally biased region" description="Basic and acidic residues" evidence="8">
    <location>
        <begin position="866"/>
        <end position="885"/>
    </location>
</feature>
<feature type="region of interest" description="Disordered" evidence="8">
    <location>
        <begin position="1249"/>
        <end position="1270"/>
    </location>
</feature>
<reference evidence="10 11" key="1">
    <citation type="submission" date="2021-07" db="EMBL/GenBank/DDBJ databases">
        <title>The Aristolochia fimbriata genome: insights into angiosperm evolution, floral development and chemical biosynthesis.</title>
        <authorList>
            <person name="Jiao Y."/>
        </authorList>
    </citation>
    <scope>NUCLEOTIDE SEQUENCE [LARGE SCALE GENOMIC DNA]</scope>
    <source>
        <strain evidence="10">IBCAS-2021</strain>
        <tissue evidence="10">Leaf</tissue>
    </source>
</reference>
<evidence type="ECO:0000256" key="6">
    <source>
        <dbReference type="ARBA" id="ARBA00055193"/>
    </source>
</evidence>
<feature type="region of interest" description="Disordered" evidence="8">
    <location>
        <begin position="741"/>
        <end position="764"/>
    </location>
</feature>
<keyword evidence="5" id="KW-0694">RNA-binding</keyword>
<dbReference type="InterPro" id="IPR033712">
    <property type="entry name" value="Pumilio_RNA-bd"/>
</dbReference>
<evidence type="ECO:0000256" key="2">
    <source>
        <dbReference type="ARBA" id="ARBA00022490"/>
    </source>
</evidence>
<protein>
    <recommendedName>
        <fullName evidence="9">PUM-HD domain-containing protein</fullName>
    </recommendedName>
</protein>
<dbReference type="Pfam" id="PF17172">
    <property type="entry name" value="GST_N_4"/>
    <property type="match status" value="1"/>
</dbReference>
<dbReference type="GO" id="GO:0006417">
    <property type="term" value="P:regulation of translation"/>
    <property type="evidence" value="ECO:0007669"/>
    <property type="project" value="UniProtKB-KW"/>
</dbReference>
<evidence type="ECO:0000256" key="4">
    <source>
        <dbReference type="ARBA" id="ARBA00022845"/>
    </source>
</evidence>
<evidence type="ECO:0000256" key="3">
    <source>
        <dbReference type="ARBA" id="ARBA00022737"/>
    </source>
</evidence>
<dbReference type="PANTHER" id="PTHR12537">
    <property type="entry name" value="RNA BINDING PROTEIN PUMILIO-RELATED"/>
    <property type="match status" value="1"/>
</dbReference>
<dbReference type="Pfam" id="PF00806">
    <property type="entry name" value="PUF"/>
    <property type="match status" value="8"/>
</dbReference>
<accession>A0AAV7ELL9</accession>
<dbReference type="InterPro" id="IPR012940">
    <property type="entry name" value="NABP"/>
</dbReference>
<evidence type="ECO:0000259" key="9">
    <source>
        <dbReference type="PROSITE" id="PS50303"/>
    </source>
</evidence>
<comment type="function">
    <text evidence="6">Sequence-specific RNA-binding protein that regulates translation and mRNA stability by binding the 3'-UTR of target mRNAs. Binds the APUM-binding elements (APBEs) in the 3'-UTR mRNA sequence of CLV1, PNH, WUS and FAS2.</text>
</comment>
<feature type="compositionally biased region" description="Basic and acidic residues" evidence="8">
    <location>
        <begin position="449"/>
        <end position="460"/>
    </location>
</feature>
<keyword evidence="11" id="KW-1185">Reference proteome</keyword>
<dbReference type="SUPFAM" id="SSF48371">
    <property type="entry name" value="ARM repeat"/>
    <property type="match status" value="1"/>
</dbReference>
<dbReference type="InterPro" id="IPR011989">
    <property type="entry name" value="ARM-like"/>
</dbReference>
<evidence type="ECO:0000313" key="11">
    <source>
        <dbReference type="Proteomes" id="UP000825729"/>
    </source>
</evidence>
<keyword evidence="3" id="KW-0677">Repeat</keyword>
<dbReference type="Proteomes" id="UP000825729">
    <property type="component" value="Unassembled WGS sequence"/>
</dbReference>
<name>A0AAV7ELL9_ARIFI</name>
<feature type="domain" description="PUM-HD" evidence="9">
    <location>
        <begin position="1342"/>
        <end position="1683"/>
    </location>
</feature>
<organism evidence="10 11">
    <name type="scientific">Aristolochia fimbriata</name>
    <name type="common">White veined hardy Dutchman's pipe vine</name>
    <dbReference type="NCBI Taxonomy" id="158543"/>
    <lineage>
        <taxon>Eukaryota</taxon>
        <taxon>Viridiplantae</taxon>
        <taxon>Streptophyta</taxon>
        <taxon>Embryophyta</taxon>
        <taxon>Tracheophyta</taxon>
        <taxon>Spermatophyta</taxon>
        <taxon>Magnoliopsida</taxon>
        <taxon>Magnoliidae</taxon>
        <taxon>Piperales</taxon>
        <taxon>Aristolochiaceae</taxon>
        <taxon>Aristolochia</taxon>
    </lineage>
</organism>
<dbReference type="EMBL" id="JAINDJ010000004">
    <property type="protein sequence ID" value="KAG9449274.1"/>
    <property type="molecule type" value="Genomic_DNA"/>
</dbReference>
<evidence type="ECO:0000256" key="7">
    <source>
        <dbReference type="PROSITE-ProRule" id="PRU00317"/>
    </source>
</evidence>
<evidence type="ECO:0000313" key="10">
    <source>
        <dbReference type="EMBL" id="KAG9449274.1"/>
    </source>
</evidence>
<feature type="repeat" description="Pumilio" evidence="7">
    <location>
        <begin position="1435"/>
        <end position="1471"/>
    </location>
</feature>
<dbReference type="SMART" id="SM00025">
    <property type="entry name" value="Pumilio"/>
    <property type="match status" value="8"/>
</dbReference>
<dbReference type="FunFam" id="1.25.10.10:FF:000004">
    <property type="entry name" value="Pumilio homolog 1 isoform 2"/>
    <property type="match status" value="1"/>
</dbReference>
<dbReference type="InterPro" id="IPR001313">
    <property type="entry name" value="Pumilio_RNA-bd_rpt"/>
</dbReference>
<dbReference type="PROSITE" id="PS50302">
    <property type="entry name" value="PUM"/>
    <property type="match status" value="7"/>
</dbReference>
<feature type="repeat" description="Pumilio" evidence="7">
    <location>
        <begin position="1616"/>
        <end position="1657"/>
    </location>
</feature>
<feature type="repeat" description="Pumilio" evidence="7">
    <location>
        <begin position="1399"/>
        <end position="1434"/>
    </location>
</feature>
<evidence type="ECO:0000256" key="5">
    <source>
        <dbReference type="ARBA" id="ARBA00022884"/>
    </source>
</evidence>
<dbReference type="PANTHER" id="PTHR12537:SF119">
    <property type="entry name" value="PUMILIO HOMOLOG 6, CHLOROPLASTIC"/>
    <property type="match status" value="1"/>
</dbReference>
<dbReference type="GO" id="GO:0003729">
    <property type="term" value="F:mRNA binding"/>
    <property type="evidence" value="ECO:0007669"/>
    <property type="project" value="TreeGrafter"/>
</dbReference>
<dbReference type="InterPro" id="IPR012336">
    <property type="entry name" value="Thioredoxin-like_fold"/>
</dbReference>